<dbReference type="PANTHER" id="PTHR35317:SF36">
    <property type="match status" value="1"/>
</dbReference>
<dbReference type="InterPro" id="IPR054722">
    <property type="entry name" value="PolX-like_BBD"/>
</dbReference>
<dbReference type="GO" id="GO:0003676">
    <property type="term" value="F:nucleic acid binding"/>
    <property type="evidence" value="ECO:0007669"/>
    <property type="project" value="InterPro"/>
</dbReference>
<dbReference type="EMBL" id="JBBWWQ010000016">
    <property type="protein sequence ID" value="KAK8926482.1"/>
    <property type="molecule type" value="Genomic_DNA"/>
</dbReference>
<dbReference type="PROSITE" id="PS50994">
    <property type="entry name" value="INTEGRASE"/>
    <property type="match status" value="1"/>
</dbReference>
<protein>
    <recommendedName>
        <fullName evidence="1">Integrase catalytic domain-containing protein</fullName>
    </recommendedName>
</protein>
<dbReference type="Pfam" id="PF14223">
    <property type="entry name" value="Retrotran_gag_2"/>
    <property type="match status" value="1"/>
</dbReference>
<gene>
    <name evidence="2" type="ORF">KSP39_PZI018387</name>
</gene>
<dbReference type="Proteomes" id="UP001418222">
    <property type="component" value="Unassembled WGS sequence"/>
</dbReference>
<dbReference type="SUPFAM" id="SSF53098">
    <property type="entry name" value="Ribonuclease H-like"/>
    <property type="match status" value="1"/>
</dbReference>
<name>A0AAP0B3Y4_9ASPA</name>
<dbReference type="Pfam" id="PF13976">
    <property type="entry name" value="gag_pre-integrs"/>
    <property type="match status" value="1"/>
</dbReference>
<accession>A0AAP0B3Y4</accession>
<sequence>MASSSTSNQNFLYSPSGVPIFEGEAYDFWHVQMRTLFLSQDLWELVQGGYDVPTDSDPLNVWDATRKTEYANNIKRDAKALLHIQQGIGRSIFPRIMGATTAKEAWDILKYEFQGSVKVISFKLQNLWQEFDTLSMKEEDNTHSYLTRVTSLINQIKSYGDSVEEKKVVQKILKTLTHKYAFVVTAIEEAKDINTLSINDLMGSLQAHEERMKRFEHQNLEQAFQSKMNITPDKASHEYINKTENYKLQPRQARYCTLCKRNNHDTFDCFYKCRRCPKPTHFSKDCPYKQRVVIQQPPEEAKFIEQEEDDDYVFYTCKNNENPIKNVWYLDSGCSNHMTNLKEVFMSLDETCASHVILGDGSIKTIKGKGTIAVKSKSGHYKLIHDVHYVPELAQNLLSVGQLLKRGYKLVFDDSSCIITDKASNRTVAKIPMTANKVFPLTLPYEEKCLMSRIETETATWHSRFGHLNLHDMKKLQHKGLVMGLPKLQDMMCVCQVCAECKIHRLPHPLSSSRKTTKPLELVYADTWGPTRTPSISEQGIKREFTVTGTPEHNGVAERRNRTIVEMARCMLSSANLPKQFWGEAVNTAVHILNRAPCRALVNTTPYEAWTGSKPNVSHLKTLAVWLTA</sequence>
<dbReference type="PANTHER" id="PTHR35317">
    <property type="entry name" value="OS04G0629600 PROTEIN"/>
    <property type="match status" value="1"/>
</dbReference>
<dbReference type="InterPro" id="IPR036397">
    <property type="entry name" value="RNaseH_sf"/>
</dbReference>
<dbReference type="InterPro" id="IPR001584">
    <property type="entry name" value="Integrase_cat-core"/>
</dbReference>
<proteinExistence type="predicted"/>
<evidence type="ECO:0000259" key="1">
    <source>
        <dbReference type="PROSITE" id="PS50994"/>
    </source>
</evidence>
<dbReference type="Gene3D" id="3.30.420.10">
    <property type="entry name" value="Ribonuclease H-like superfamily/Ribonuclease H"/>
    <property type="match status" value="1"/>
</dbReference>
<dbReference type="InterPro" id="IPR012337">
    <property type="entry name" value="RNaseH-like_sf"/>
</dbReference>
<dbReference type="InterPro" id="IPR025724">
    <property type="entry name" value="GAG-pre-integrase_dom"/>
</dbReference>
<dbReference type="GO" id="GO:0015074">
    <property type="term" value="P:DNA integration"/>
    <property type="evidence" value="ECO:0007669"/>
    <property type="project" value="InterPro"/>
</dbReference>
<feature type="domain" description="Integrase catalytic" evidence="1">
    <location>
        <begin position="536"/>
        <end position="614"/>
    </location>
</feature>
<keyword evidence="3" id="KW-1185">Reference proteome</keyword>
<evidence type="ECO:0000313" key="2">
    <source>
        <dbReference type="EMBL" id="KAK8926482.1"/>
    </source>
</evidence>
<dbReference type="Pfam" id="PF22936">
    <property type="entry name" value="Pol_BBD"/>
    <property type="match status" value="1"/>
</dbReference>
<evidence type="ECO:0000313" key="3">
    <source>
        <dbReference type="Proteomes" id="UP001418222"/>
    </source>
</evidence>
<reference evidence="2 3" key="1">
    <citation type="journal article" date="2022" name="Nat. Plants">
        <title>Genomes of leafy and leafless Platanthera orchids illuminate the evolution of mycoheterotrophy.</title>
        <authorList>
            <person name="Li M.H."/>
            <person name="Liu K.W."/>
            <person name="Li Z."/>
            <person name="Lu H.C."/>
            <person name="Ye Q.L."/>
            <person name="Zhang D."/>
            <person name="Wang J.Y."/>
            <person name="Li Y.F."/>
            <person name="Zhong Z.M."/>
            <person name="Liu X."/>
            <person name="Yu X."/>
            <person name="Liu D.K."/>
            <person name="Tu X.D."/>
            <person name="Liu B."/>
            <person name="Hao Y."/>
            <person name="Liao X.Y."/>
            <person name="Jiang Y.T."/>
            <person name="Sun W.H."/>
            <person name="Chen J."/>
            <person name="Chen Y.Q."/>
            <person name="Ai Y."/>
            <person name="Zhai J.W."/>
            <person name="Wu S.S."/>
            <person name="Zhou Z."/>
            <person name="Hsiao Y.Y."/>
            <person name="Wu W.L."/>
            <person name="Chen Y.Y."/>
            <person name="Lin Y.F."/>
            <person name="Hsu J.L."/>
            <person name="Li C.Y."/>
            <person name="Wang Z.W."/>
            <person name="Zhao X."/>
            <person name="Zhong W.Y."/>
            <person name="Ma X.K."/>
            <person name="Ma L."/>
            <person name="Huang J."/>
            <person name="Chen G.Z."/>
            <person name="Huang M.Z."/>
            <person name="Huang L."/>
            <person name="Peng D.H."/>
            <person name="Luo Y.B."/>
            <person name="Zou S.Q."/>
            <person name="Chen S.P."/>
            <person name="Lan S."/>
            <person name="Tsai W.C."/>
            <person name="Van de Peer Y."/>
            <person name="Liu Z.J."/>
        </authorList>
    </citation>
    <scope>NUCLEOTIDE SEQUENCE [LARGE SCALE GENOMIC DNA]</scope>
    <source>
        <strain evidence="2">Lor287</strain>
    </source>
</reference>
<dbReference type="AlphaFoldDB" id="A0AAP0B3Y4"/>
<comment type="caution">
    <text evidence="2">The sequence shown here is derived from an EMBL/GenBank/DDBJ whole genome shotgun (WGS) entry which is preliminary data.</text>
</comment>
<organism evidence="2 3">
    <name type="scientific">Platanthera zijinensis</name>
    <dbReference type="NCBI Taxonomy" id="2320716"/>
    <lineage>
        <taxon>Eukaryota</taxon>
        <taxon>Viridiplantae</taxon>
        <taxon>Streptophyta</taxon>
        <taxon>Embryophyta</taxon>
        <taxon>Tracheophyta</taxon>
        <taxon>Spermatophyta</taxon>
        <taxon>Magnoliopsida</taxon>
        <taxon>Liliopsida</taxon>
        <taxon>Asparagales</taxon>
        <taxon>Orchidaceae</taxon>
        <taxon>Orchidoideae</taxon>
        <taxon>Orchideae</taxon>
        <taxon>Orchidinae</taxon>
        <taxon>Platanthera</taxon>
    </lineage>
</organism>